<keyword evidence="5 10" id="KW-0808">Transferase</keyword>
<dbReference type="PROSITE" id="PS50005">
    <property type="entry name" value="TPR"/>
    <property type="match status" value="6"/>
</dbReference>
<evidence type="ECO:0000256" key="5">
    <source>
        <dbReference type="ARBA" id="ARBA00022679"/>
    </source>
</evidence>
<evidence type="ECO:0000256" key="3">
    <source>
        <dbReference type="ARBA" id="ARBA00011970"/>
    </source>
</evidence>
<dbReference type="PANTHER" id="PTHR44835">
    <property type="entry name" value="UDP-N-ACETYLGLUCOSAMINE--PEPTIDE N-ACETYLGLUCOSAMINYLTRANSFERASE SPINDLY-RELATED"/>
    <property type="match status" value="1"/>
</dbReference>
<evidence type="ECO:0000256" key="1">
    <source>
        <dbReference type="ARBA" id="ARBA00004922"/>
    </source>
</evidence>
<dbReference type="Pfam" id="PF13844">
    <property type="entry name" value="Glyco_transf_41"/>
    <property type="match status" value="2"/>
</dbReference>
<dbReference type="InterPro" id="IPR051939">
    <property type="entry name" value="Glycosyltr_41/O-GlcNAc_trsf"/>
</dbReference>
<dbReference type="Proteomes" id="UP000006062">
    <property type="component" value="Chromosome"/>
</dbReference>
<dbReference type="InterPro" id="IPR019734">
    <property type="entry name" value="TPR_rpt"/>
</dbReference>
<dbReference type="STRING" id="765911.Thivi_0880"/>
<protein>
    <recommendedName>
        <fullName evidence="3">protein O-GlcNAc transferase</fullName>
        <ecNumber evidence="3">2.4.1.255</ecNumber>
    </recommendedName>
</protein>
<evidence type="ECO:0000256" key="7">
    <source>
        <dbReference type="ARBA" id="ARBA00022803"/>
    </source>
</evidence>
<dbReference type="HOGENOM" id="CLU_001721_4_0_6"/>
<keyword evidence="11" id="KW-1185">Reference proteome</keyword>
<evidence type="ECO:0000256" key="2">
    <source>
        <dbReference type="ARBA" id="ARBA00005386"/>
    </source>
</evidence>
<dbReference type="OrthoDB" id="7058953at2"/>
<keyword evidence="7 8" id="KW-0802">TPR repeat</keyword>
<dbReference type="eggNOG" id="COG3914">
    <property type="taxonomic scope" value="Bacteria"/>
</dbReference>
<dbReference type="Pfam" id="PF13432">
    <property type="entry name" value="TPR_16"/>
    <property type="match status" value="1"/>
</dbReference>
<feature type="repeat" description="TPR" evidence="8">
    <location>
        <begin position="270"/>
        <end position="303"/>
    </location>
</feature>
<organism evidence="10 11">
    <name type="scientific">Thiocystis violascens (strain ATCC 17096 / DSM 198 / 6111)</name>
    <name type="common">Chromatium violascens</name>
    <dbReference type="NCBI Taxonomy" id="765911"/>
    <lineage>
        <taxon>Bacteria</taxon>
        <taxon>Pseudomonadati</taxon>
        <taxon>Pseudomonadota</taxon>
        <taxon>Gammaproteobacteria</taxon>
        <taxon>Chromatiales</taxon>
        <taxon>Chromatiaceae</taxon>
        <taxon>Thiocystis</taxon>
    </lineage>
</organism>
<reference evidence="10 11" key="1">
    <citation type="submission" date="2012-06" db="EMBL/GenBank/DDBJ databases">
        <title>Complete sequence of Thiocystis violascens DSM 198.</title>
        <authorList>
            <consortium name="US DOE Joint Genome Institute"/>
            <person name="Lucas S."/>
            <person name="Han J."/>
            <person name="Lapidus A."/>
            <person name="Cheng J.-F."/>
            <person name="Goodwin L."/>
            <person name="Pitluck S."/>
            <person name="Peters L."/>
            <person name="Ovchinnikova G."/>
            <person name="Teshima H."/>
            <person name="Detter J.C."/>
            <person name="Han C."/>
            <person name="Tapia R."/>
            <person name="Land M."/>
            <person name="Hauser L."/>
            <person name="Kyrpides N."/>
            <person name="Ivanova N."/>
            <person name="Pagani I."/>
            <person name="Vogl K."/>
            <person name="Liu Z."/>
            <person name="Frigaard N.-U."/>
            <person name="Bryant D."/>
            <person name="Woyke T."/>
        </authorList>
    </citation>
    <scope>NUCLEOTIDE SEQUENCE [LARGE SCALE GENOMIC DNA]</scope>
    <source>
        <strain evidence="11">ATCC 17096 / DSM 198 / 6111</strain>
    </source>
</reference>
<dbReference type="PANTHER" id="PTHR44835:SF1">
    <property type="entry name" value="PROTEIN O-GLCNAC TRANSFERASE"/>
    <property type="match status" value="1"/>
</dbReference>
<dbReference type="GO" id="GO:0097363">
    <property type="term" value="F:protein O-acetylglucosaminyltransferase activity"/>
    <property type="evidence" value="ECO:0007669"/>
    <property type="project" value="UniProtKB-EC"/>
</dbReference>
<dbReference type="AlphaFoldDB" id="I3Y7F0"/>
<keyword evidence="6" id="KW-0677">Repeat</keyword>
<dbReference type="Gene3D" id="3.40.50.2000">
    <property type="entry name" value="Glycogen Phosphorylase B"/>
    <property type="match status" value="1"/>
</dbReference>
<feature type="repeat" description="TPR" evidence="8">
    <location>
        <begin position="168"/>
        <end position="201"/>
    </location>
</feature>
<dbReference type="RefSeq" id="WP_014777406.1">
    <property type="nucleotide sequence ID" value="NC_018012.1"/>
</dbReference>
<feature type="repeat" description="TPR" evidence="8">
    <location>
        <begin position="304"/>
        <end position="337"/>
    </location>
</feature>
<sequence>MTNTADLCNLALSHYRAGRLDVAESLYRAILALDESHAEAHHNLGIIDLQRDRLEPGLTHLRRALALAPEIGGYWLSLAEGLLMAQQPEEARSVIERARAIGLDTPDARALRQRLVTKKISNAPAPRAQATAIPLARQERVVALLQRGQLVEGETAARKLTKRYPSDAFGWRALGTLLFKRDDYQGALTMLQKALSIDPHHAECLNTLGNALNNLGRAREAIDCFNRALEIDPDYAAAHNSKGVALKDLNRMEEAIACYRRALALAPDLAEAHNNLGAAFKGVGRLDEALECHRQALAINPRYAEAYSNLGGALQGLGRLDESIAAYERSLQLNPKLIMAPSSQLFVLNYHPDKPAEEIYAAYRDFDRRYAEPHRASWRAHDNNRDPDRRLRVGYVSPDFRSHSARHFLEPLLEWHDRGEIEATAYAELASEDAVTARYRGYVDHWVATRGLSDEALAERIRADGIDILVDVAGHTANNRLSVFARRPAPISLSWMGYGYTTGLSAIDYFLTDDVMAPPGSENLFAERPWRIPVPSLAYRPAQGMGAVGALPALRRGFVTFGTLTRGIRINHRIIRVWSELLQRLPGARLLIDSQDFVTPEAQIAISKRFAAHGIDTRRLELGFHSPPWDVLRGMDIGLDCFPHNSGTTLIESLYMGVPFITLAERASVGRIGSMMLAGAGHAEWIADSEDDYIEKAVELASDLTRLVAIRAGLRGELEAGPWRDEVGFARRVEMAYREMWRRWCLGDQ</sequence>
<dbReference type="SUPFAM" id="SSF48452">
    <property type="entry name" value="TPR-like"/>
    <property type="match status" value="2"/>
</dbReference>
<evidence type="ECO:0000313" key="11">
    <source>
        <dbReference type="Proteomes" id="UP000006062"/>
    </source>
</evidence>
<evidence type="ECO:0000256" key="6">
    <source>
        <dbReference type="ARBA" id="ARBA00022737"/>
    </source>
</evidence>
<comment type="similarity">
    <text evidence="2">Belongs to the glycosyltransferase 41 family. O-GlcNAc transferase subfamily.</text>
</comment>
<dbReference type="EC" id="2.4.1.255" evidence="3"/>
<feature type="domain" description="O-GlcNAc transferase C-terminal" evidence="9">
    <location>
        <begin position="566"/>
        <end position="713"/>
    </location>
</feature>
<dbReference type="EMBL" id="CP003154">
    <property type="protein sequence ID" value="AFL72918.1"/>
    <property type="molecule type" value="Genomic_DNA"/>
</dbReference>
<dbReference type="Pfam" id="PF13414">
    <property type="entry name" value="TPR_11"/>
    <property type="match status" value="2"/>
</dbReference>
<dbReference type="PROSITE" id="PS50293">
    <property type="entry name" value="TPR_REGION"/>
    <property type="match status" value="3"/>
</dbReference>
<evidence type="ECO:0000259" key="9">
    <source>
        <dbReference type="Pfam" id="PF13844"/>
    </source>
</evidence>
<accession>I3Y7F0</accession>
<evidence type="ECO:0000313" key="10">
    <source>
        <dbReference type="EMBL" id="AFL72918.1"/>
    </source>
</evidence>
<keyword evidence="4" id="KW-0328">Glycosyltransferase</keyword>
<feature type="domain" description="O-GlcNAc transferase C-terminal" evidence="9">
    <location>
        <begin position="374"/>
        <end position="527"/>
    </location>
</feature>
<comment type="pathway">
    <text evidence="1">Protein modification; protein glycosylation.</text>
</comment>
<feature type="repeat" description="TPR" evidence="8">
    <location>
        <begin position="236"/>
        <end position="269"/>
    </location>
</feature>
<dbReference type="SMART" id="SM00028">
    <property type="entry name" value="TPR"/>
    <property type="match status" value="7"/>
</dbReference>
<dbReference type="KEGG" id="tvi:Thivi_0880"/>
<feature type="repeat" description="TPR" evidence="8">
    <location>
        <begin position="202"/>
        <end position="235"/>
    </location>
</feature>
<dbReference type="Gene3D" id="1.25.40.10">
    <property type="entry name" value="Tetratricopeptide repeat domain"/>
    <property type="match status" value="4"/>
</dbReference>
<dbReference type="Pfam" id="PF14559">
    <property type="entry name" value="TPR_19"/>
    <property type="match status" value="1"/>
</dbReference>
<dbReference type="InterPro" id="IPR011990">
    <property type="entry name" value="TPR-like_helical_dom_sf"/>
</dbReference>
<dbReference type="eggNOG" id="COG0457">
    <property type="taxonomic scope" value="Bacteria"/>
</dbReference>
<gene>
    <name evidence="10" type="ordered locus">Thivi_0880</name>
</gene>
<proteinExistence type="inferred from homology"/>
<evidence type="ECO:0000256" key="4">
    <source>
        <dbReference type="ARBA" id="ARBA00022676"/>
    </source>
</evidence>
<dbReference type="Gene3D" id="3.40.50.11380">
    <property type="match status" value="1"/>
</dbReference>
<dbReference type="InterPro" id="IPR029489">
    <property type="entry name" value="OGT/SEC/SPY_C"/>
</dbReference>
<evidence type="ECO:0000256" key="8">
    <source>
        <dbReference type="PROSITE-ProRule" id="PRU00339"/>
    </source>
</evidence>
<feature type="repeat" description="TPR" evidence="8">
    <location>
        <begin position="38"/>
        <end position="71"/>
    </location>
</feature>
<name>I3Y7F0_THIV6</name>